<dbReference type="Proteomes" id="UP000183975">
    <property type="component" value="Unassembled WGS sequence"/>
</dbReference>
<accession>A0A1M6YXJ1</accession>
<dbReference type="SUPFAM" id="SSF52540">
    <property type="entry name" value="P-loop containing nucleoside triphosphate hydrolases"/>
    <property type="match status" value="1"/>
</dbReference>
<gene>
    <name evidence="1" type="ORF">SAMN02745138_03106</name>
</gene>
<dbReference type="InterPro" id="IPR027417">
    <property type="entry name" value="P-loop_NTPase"/>
</dbReference>
<dbReference type="OrthoDB" id="9779501at2"/>
<evidence type="ECO:0000313" key="1">
    <source>
        <dbReference type="EMBL" id="SHL23021.1"/>
    </source>
</evidence>
<dbReference type="AlphaFoldDB" id="A0A1M6YXJ1"/>
<proteinExistence type="predicted"/>
<protein>
    <recommendedName>
        <fullName evidence="3">ATP-binding protein</fullName>
    </recommendedName>
</protein>
<dbReference type="RefSeq" id="WP_072853276.1">
    <property type="nucleotide sequence ID" value="NZ_FRAH01000081.1"/>
</dbReference>
<dbReference type="EMBL" id="FRAH01000081">
    <property type="protein sequence ID" value="SHL23021.1"/>
    <property type="molecule type" value="Genomic_DNA"/>
</dbReference>
<evidence type="ECO:0008006" key="3">
    <source>
        <dbReference type="Google" id="ProtNLM"/>
    </source>
</evidence>
<evidence type="ECO:0000313" key="2">
    <source>
        <dbReference type="Proteomes" id="UP000183975"/>
    </source>
</evidence>
<organism evidence="1 2">
    <name type="scientific">Anaerotignum lactatifermentans DSM 14214</name>
    <dbReference type="NCBI Taxonomy" id="1121323"/>
    <lineage>
        <taxon>Bacteria</taxon>
        <taxon>Bacillati</taxon>
        <taxon>Bacillota</taxon>
        <taxon>Clostridia</taxon>
        <taxon>Lachnospirales</taxon>
        <taxon>Anaerotignaceae</taxon>
        <taxon>Anaerotignum</taxon>
    </lineage>
</organism>
<sequence>MVSNDKRIRIITGHYGSGKTEFAVNYVTALREQTEGKVAIADLDIVNVYFRSREKKAELEEKGIMVIASNIEGAGADVPAVSGAMTMPVTNKEFQYVVDLGGNDVGTLVLGRMKPLLHPEETDFFMVVNTYRPNTSTPEGVIEQMENLEYASGLKVTGFINNTNLVRETTAQCLVEGDAILREVTKRTGVPVKYVTYVEELLTEGVPEGLAGELFPMKFNMRKTWM</sequence>
<name>A0A1M6YXJ1_9FIRM</name>
<reference evidence="1 2" key="1">
    <citation type="submission" date="2016-11" db="EMBL/GenBank/DDBJ databases">
        <authorList>
            <person name="Jaros S."/>
            <person name="Januszkiewicz K."/>
            <person name="Wedrychowicz H."/>
        </authorList>
    </citation>
    <scope>NUCLEOTIDE SEQUENCE [LARGE SCALE GENOMIC DNA]</scope>
    <source>
        <strain evidence="1 2">DSM 14214</strain>
    </source>
</reference>
<keyword evidence="2" id="KW-1185">Reference proteome</keyword>
<dbReference type="GeneID" id="78177566"/>